<protein>
    <recommendedName>
        <fullName evidence="2">Smf/DprA SLOG domain-containing protein</fullName>
    </recommendedName>
</protein>
<dbReference type="PANTHER" id="PTHR43022:SF1">
    <property type="entry name" value="PROTEIN SMF"/>
    <property type="match status" value="1"/>
</dbReference>
<dbReference type="OrthoDB" id="9785707at2"/>
<gene>
    <name evidence="3" type="ORF">AOZ06_04850</name>
</gene>
<dbReference type="GO" id="GO:0009294">
    <property type="term" value="P:DNA-mediated transformation"/>
    <property type="evidence" value="ECO:0007669"/>
    <property type="project" value="InterPro"/>
</dbReference>
<dbReference type="InterPro" id="IPR057666">
    <property type="entry name" value="DrpA_SLOG"/>
</dbReference>
<dbReference type="RefSeq" id="WP_054288316.1">
    <property type="nucleotide sequence ID" value="NZ_JADBEI010000001.1"/>
</dbReference>
<evidence type="ECO:0000259" key="2">
    <source>
        <dbReference type="Pfam" id="PF02481"/>
    </source>
</evidence>
<organism evidence="3 4">
    <name type="scientific">Kibdelosporangium phytohabitans</name>
    <dbReference type="NCBI Taxonomy" id="860235"/>
    <lineage>
        <taxon>Bacteria</taxon>
        <taxon>Bacillati</taxon>
        <taxon>Actinomycetota</taxon>
        <taxon>Actinomycetes</taxon>
        <taxon>Pseudonocardiales</taxon>
        <taxon>Pseudonocardiaceae</taxon>
        <taxon>Kibdelosporangium</taxon>
    </lineage>
</organism>
<dbReference type="EMBL" id="CP012752">
    <property type="protein sequence ID" value="ALG06340.1"/>
    <property type="molecule type" value="Genomic_DNA"/>
</dbReference>
<sequence>MSAKHSQGRTMSTLEDIRFARAYLMRVAEPPAPYLTQLVAEAGAVAAAERVRTGALADRVRAETDAQRHLTHRDVEIDLARGHQTGARLLIPEDADWPADALVALTQAHARGLSWAVPPLGLWVQGTGRLRPLLRRAVAVVGARSATSYGTHIAAEIADGLAERNITVMSASAEGVDRAAHLGALVKSGATIAALGHGIDRSLSRRHRQLLERVAEGGLVISEYPPGAPPARRRFAARNRLIAVLTSGTVVVEAGQWSAWLDSATSVTALGRTLMAVPGPVTSAMSFACHRMIRDRIAVLVASAADVAQSVSLDKDETPIA</sequence>
<dbReference type="PANTHER" id="PTHR43022">
    <property type="entry name" value="PROTEIN SMF"/>
    <property type="match status" value="1"/>
</dbReference>
<dbReference type="Proteomes" id="UP000063699">
    <property type="component" value="Chromosome"/>
</dbReference>
<dbReference type="Gene3D" id="3.40.50.450">
    <property type="match status" value="1"/>
</dbReference>
<dbReference type="InterPro" id="IPR003488">
    <property type="entry name" value="DprA"/>
</dbReference>
<proteinExistence type="inferred from homology"/>
<dbReference type="AlphaFoldDB" id="A0A0N9HW72"/>
<dbReference type="SUPFAM" id="SSF102405">
    <property type="entry name" value="MCP/YpsA-like"/>
    <property type="match status" value="1"/>
</dbReference>
<name>A0A0N9HW72_9PSEU</name>
<accession>A0A0N9HW72</accession>
<comment type="similarity">
    <text evidence="1">Belongs to the DprA/Smf family.</text>
</comment>
<evidence type="ECO:0000313" key="4">
    <source>
        <dbReference type="Proteomes" id="UP000063699"/>
    </source>
</evidence>
<evidence type="ECO:0000256" key="1">
    <source>
        <dbReference type="ARBA" id="ARBA00006525"/>
    </source>
</evidence>
<evidence type="ECO:0000313" key="3">
    <source>
        <dbReference type="EMBL" id="ALG06340.1"/>
    </source>
</evidence>
<feature type="domain" description="Smf/DprA SLOG" evidence="2">
    <location>
        <begin position="90"/>
        <end position="310"/>
    </location>
</feature>
<reference evidence="3 4" key="1">
    <citation type="submission" date="2015-07" db="EMBL/GenBank/DDBJ databases">
        <title>Genome sequencing of Kibdelosporangium phytohabitans.</title>
        <authorList>
            <person name="Qin S."/>
            <person name="Xing K."/>
        </authorList>
    </citation>
    <scope>NUCLEOTIDE SEQUENCE [LARGE SCALE GENOMIC DNA]</scope>
    <source>
        <strain evidence="3 4">KLBMP1111</strain>
    </source>
</reference>
<dbReference type="Pfam" id="PF02481">
    <property type="entry name" value="DNA_processg_A"/>
    <property type="match status" value="1"/>
</dbReference>
<dbReference type="KEGG" id="kphy:AOZ06_04850"/>
<keyword evidence="4" id="KW-1185">Reference proteome</keyword>
<dbReference type="STRING" id="860235.AOZ06_04850"/>